<dbReference type="SUPFAM" id="SSF56801">
    <property type="entry name" value="Acetyl-CoA synthetase-like"/>
    <property type="match status" value="1"/>
</dbReference>
<accession>A0A0A1T932</accession>
<sequence>MVFRAPSWVAPLPELPNSITIEQFMHNDQYGRYPMAKSRIPYVCGITGKSYTVEQIVQRVDYLSRAIKKRLLFDFNEGTEWDRVVGLFCLNTIDYIPFTHAVHRLSGIVSPASAAYSVAELEYQLRTSGARALFTCMPLLDTALKAAKNVGIARENIFLIDVPETKNDPSFVTLDDLVQEGSHLPPVPALNWIKGQGERQTAYLCFSSGTSGLPKAVMISHLNVIANIIQFRNQDQPGRTAQNVVTQVSLGVLPFSHIYALTLVTQAAQYRGDSVIVLPRFDFGIFLNSIQRFKINQLYVVPPMLIGMISNPGAVAKFDLSSVRSVFSGAAPLGPETIDDILRMFPKWNVCQGYGMTEASPVVTNTSEIDQVKGSSGSLISGMLGKIIDAEGKEVTGYEQRGELLVQGPNVTLGYLNNQKANSETYVIHEDGRWLRTGDEVLIRMAESGSEHLFVVDRIKELIKTKGHQVAPAELEAHILAHEYVADCAVIPVPDDRAGEVPKAFVVKSSAASGKSDEEVAKAISQDVERVKARYKWLKGGIEFIDAIPKSPSGKILRRLLRDKEKQARKAAGAKL</sequence>
<dbReference type="HOGENOM" id="CLU_000022_59_2_1"/>
<dbReference type="GO" id="GO:0016405">
    <property type="term" value="F:CoA-ligase activity"/>
    <property type="evidence" value="ECO:0007669"/>
    <property type="project" value="TreeGrafter"/>
</dbReference>
<evidence type="ECO:0000313" key="3">
    <source>
        <dbReference type="EMBL" id="CEJ91299.1"/>
    </source>
</evidence>
<evidence type="ECO:0008006" key="5">
    <source>
        <dbReference type="Google" id="ProtNLM"/>
    </source>
</evidence>
<keyword evidence="4" id="KW-1185">Reference proteome</keyword>
<evidence type="ECO:0000259" key="2">
    <source>
        <dbReference type="Pfam" id="PF13193"/>
    </source>
</evidence>
<dbReference type="PANTHER" id="PTHR24096:SF422">
    <property type="entry name" value="BCDNA.GH02901"/>
    <property type="match status" value="1"/>
</dbReference>
<dbReference type="PROSITE" id="PS00455">
    <property type="entry name" value="AMP_BINDING"/>
    <property type="match status" value="1"/>
</dbReference>
<dbReference type="InterPro" id="IPR045851">
    <property type="entry name" value="AMP-bd_C_sf"/>
</dbReference>
<evidence type="ECO:0000259" key="1">
    <source>
        <dbReference type="Pfam" id="PF00501"/>
    </source>
</evidence>
<dbReference type="Proteomes" id="UP000039046">
    <property type="component" value="Unassembled WGS sequence"/>
</dbReference>
<dbReference type="InterPro" id="IPR020845">
    <property type="entry name" value="AMP-binding_CS"/>
</dbReference>
<dbReference type="Gene3D" id="3.40.50.980">
    <property type="match status" value="2"/>
</dbReference>
<reference evidence="3 4" key="1">
    <citation type="journal article" date="2015" name="Genome Announc.">
        <title>Draft Genome Sequence and Gene Annotation of the Entomopathogenic Fungus Verticillium hemipterigenum.</title>
        <authorList>
            <person name="Horn F."/>
            <person name="Habel A."/>
            <person name="Scharf D.H."/>
            <person name="Dworschak J."/>
            <person name="Brakhage A.A."/>
            <person name="Guthke R."/>
            <person name="Hertweck C."/>
            <person name="Linde J."/>
        </authorList>
    </citation>
    <scope>NUCLEOTIDE SEQUENCE [LARGE SCALE GENOMIC DNA]</scope>
</reference>
<evidence type="ECO:0000313" key="4">
    <source>
        <dbReference type="Proteomes" id="UP000039046"/>
    </source>
</evidence>
<name>A0A0A1T932_9HYPO</name>
<dbReference type="Gene3D" id="3.30.300.30">
    <property type="match status" value="1"/>
</dbReference>
<dbReference type="OrthoDB" id="6509636at2759"/>
<dbReference type="STRING" id="1531966.A0A0A1T932"/>
<dbReference type="Pfam" id="PF13193">
    <property type="entry name" value="AMP-binding_C"/>
    <property type="match status" value="1"/>
</dbReference>
<dbReference type="AlphaFoldDB" id="A0A0A1T932"/>
<dbReference type="PANTHER" id="PTHR24096">
    <property type="entry name" value="LONG-CHAIN-FATTY-ACID--COA LIGASE"/>
    <property type="match status" value="1"/>
</dbReference>
<gene>
    <name evidence="3" type="ORF">VHEMI07021</name>
</gene>
<protein>
    <recommendedName>
        <fullName evidence="5">Phenylacetyl-CoA ligase</fullName>
    </recommendedName>
</protein>
<dbReference type="Pfam" id="PF00501">
    <property type="entry name" value="AMP-binding"/>
    <property type="match status" value="1"/>
</dbReference>
<feature type="domain" description="AMP-dependent synthetase/ligase" evidence="1">
    <location>
        <begin position="48"/>
        <end position="416"/>
    </location>
</feature>
<dbReference type="Gene3D" id="2.30.38.10">
    <property type="entry name" value="Luciferase, Domain 3"/>
    <property type="match status" value="1"/>
</dbReference>
<proteinExistence type="predicted"/>
<dbReference type="EMBL" id="CDHN01000003">
    <property type="protein sequence ID" value="CEJ91299.1"/>
    <property type="molecule type" value="Genomic_DNA"/>
</dbReference>
<dbReference type="InterPro" id="IPR025110">
    <property type="entry name" value="AMP-bd_C"/>
</dbReference>
<feature type="domain" description="AMP-binding enzyme C-terminal" evidence="2">
    <location>
        <begin position="474"/>
        <end position="555"/>
    </location>
</feature>
<dbReference type="InterPro" id="IPR000873">
    <property type="entry name" value="AMP-dep_synth/lig_dom"/>
</dbReference>
<organism evidence="3 4">
    <name type="scientific">[Torrubiella] hemipterigena</name>
    <dbReference type="NCBI Taxonomy" id="1531966"/>
    <lineage>
        <taxon>Eukaryota</taxon>
        <taxon>Fungi</taxon>
        <taxon>Dikarya</taxon>
        <taxon>Ascomycota</taxon>
        <taxon>Pezizomycotina</taxon>
        <taxon>Sordariomycetes</taxon>
        <taxon>Hypocreomycetidae</taxon>
        <taxon>Hypocreales</taxon>
        <taxon>Clavicipitaceae</taxon>
        <taxon>Clavicipitaceae incertae sedis</taxon>
        <taxon>'Torrubiella' clade</taxon>
    </lineage>
</organism>
<dbReference type="CDD" id="cd05911">
    <property type="entry name" value="Firefly_Luc_like"/>
    <property type="match status" value="1"/>
</dbReference>